<dbReference type="EMBL" id="BQFW01000006">
    <property type="protein sequence ID" value="GJJ72416.1"/>
    <property type="molecule type" value="Genomic_DNA"/>
</dbReference>
<keyword evidence="3" id="KW-1185">Reference proteome</keyword>
<sequence length="779" mass="85230">MLSDDNKASGPPPIEDKHKDESEEDDEDDTDFYQGGDKDKDEDDEEKEEENAPFRDNHNKNKVEDNGKDDCGRDDDGIQNKKSLVLLPPKTVTARRVRFALDSEGRPEMESHPIHAPAPAGSRSRPTSFPTSIIRRRAQGTDVPLDSNPTPGSQTIDSEDEDTWQTPWERGTGQRMLPWCQGTTTALTAATYPSSSPSSSPTPSKSTRRPLDDVLFQMLDHHTTTEAAQHRTAPTPPQDGDPKSHWSFSSTGHNGGHGDRTGRGHGCSHSSPLSNRRGLQEIDRWFMEPSTAAIIAEETLSGGRDHRGRIGEEGSRPPIVRPLVHHERESHAIHVPNTSYGSTTTMTTTDTNIRPGTQASATHQRQRQGWPGAGGGHSFVKGHRRSAPLFTPTEQTPSPIAAAPSPSWAYTEAADLDSDLSDVDSLPVDDKERQDRPETMKDHEYQMDSEGDLLEEEVFLDYFYFRQLAESHGGSSADGSSSSSSSSSHGPLDAICPPAPPPFLPVPDDLVPAFIIHPTVNFALPGTDTDDNGPRNDNGRKEKADKKKKKFFKNARSRFSKGFRALSKVFRPPFAPKFTLSAVSTPSPSSSSASTQPSSSSSSDSTSPGGSHPSPHSTRRHRTRTDSSSSRREARRLLADTSLSSRREESINSSSKDQQEEGTPSAMPPLQLITDIRVPSGRHSLGSNGRPLSATPIADAHARHVFIDRPLPLRPPETHRTLPPLPNEAVTPSNAIISSPPVSREHVRTPSRSATSSFRGDWFQRWRSSLNPSKRHSAA</sequence>
<feature type="compositionally biased region" description="Low complexity" evidence="1">
    <location>
        <begin position="473"/>
        <end position="496"/>
    </location>
</feature>
<feature type="compositionally biased region" description="Acidic residues" evidence="1">
    <location>
        <begin position="40"/>
        <end position="49"/>
    </location>
</feature>
<dbReference type="Proteomes" id="UP000827284">
    <property type="component" value="Unassembled WGS sequence"/>
</dbReference>
<name>A0A9P3LVQ1_9FUNG</name>
<dbReference type="AlphaFoldDB" id="A0A9P3LVQ1"/>
<evidence type="ECO:0000256" key="1">
    <source>
        <dbReference type="SAM" id="MobiDB-lite"/>
    </source>
</evidence>
<evidence type="ECO:0000313" key="3">
    <source>
        <dbReference type="Proteomes" id="UP000827284"/>
    </source>
</evidence>
<feature type="compositionally biased region" description="Basic and acidic residues" evidence="1">
    <location>
        <begin position="50"/>
        <end position="79"/>
    </location>
</feature>
<feature type="compositionally biased region" description="Basic and acidic residues" evidence="1">
    <location>
        <begin position="99"/>
        <end position="113"/>
    </location>
</feature>
<feature type="compositionally biased region" description="Low complexity" evidence="1">
    <location>
        <begin position="581"/>
        <end position="616"/>
    </location>
</feature>
<feature type="compositionally biased region" description="Polar residues" evidence="1">
    <location>
        <begin position="730"/>
        <end position="741"/>
    </location>
</feature>
<feature type="compositionally biased region" description="Basic and acidic residues" evidence="1">
    <location>
        <begin position="629"/>
        <end position="638"/>
    </location>
</feature>
<feature type="compositionally biased region" description="Basic and acidic residues" evidence="1">
    <location>
        <begin position="428"/>
        <end position="446"/>
    </location>
</feature>
<reference evidence="2" key="1">
    <citation type="submission" date="2021-11" db="EMBL/GenBank/DDBJ databases">
        <authorList>
            <person name="Herlambang A."/>
            <person name="Guo Y."/>
            <person name="Takashima Y."/>
            <person name="Nishizawa T."/>
        </authorList>
    </citation>
    <scope>NUCLEOTIDE SEQUENCE</scope>
    <source>
        <strain evidence="2">E1425</strain>
    </source>
</reference>
<feature type="region of interest" description="Disordered" evidence="1">
    <location>
        <begin position="710"/>
        <end position="758"/>
    </location>
</feature>
<feature type="compositionally biased region" description="Basic and acidic residues" evidence="1">
    <location>
        <begin position="532"/>
        <end position="545"/>
    </location>
</feature>
<reference evidence="2" key="2">
    <citation type="journal article" date="2022" name="Microbiol. Resour. Announc.">
        <title>Whole-Genome Sequence of Entomortierella parvispora E1425, a Mucoromycotan Fungus Associated with Burkholderiaceae-Related Endosymbiotic Bacteria.</title>
        <authorList>
            <person name="Herlambang A."/>
            <person name="Guo Y."/>
            <person name="Takashima Y."/>
            <person name="Narisawa K."/>
            <person name="Ohta H."/>
            <person name="Nishizawa T."/>
        </authorList>
    </citation>
    <scope>NUCLEOTIDE SEQUENCE</scope>
    <source>
        <strain evidence="2">E1425</strain>
    </source>
</reference>
<feature type="compositionally biased region" description="Polar residues" evidence="1">
    <location>
        <begin position="147"/>
        <end position="156"/>
    </location>
</feature>
<gene>
    <name evidence="2" type="ORF">EMPS_04773</name>
</gene>
<feature type="compositionally biased region" description="Low complexity" evidence="1">
    <location>
        <begin position="183"/>
        <end position="205"/>
    </location>
</feature>
<feature type="compositionally biased region" description="Acidic residues" evidence="1">
    <location>
        <begin position="22"/>
        <end position="31"/>
    </location>
</feature>
<comment type="caution">
    <text evidence="2">The sequence shown here is derived from an EMBL/GenBank/DDBJ whole genome shotgun (WGS) entry which is preliminary data.</text>
</comment>
<feature type="region of interest" description="Disordered" evidence="1">
    <location>
        <begin position="473"/>
        <end position="500"/>
    </location>
</feature>
<evidence type="ECO:0000313" key="2">
    <source>
        <dbReference type="EMBL" id="GJJ72416.1"/>
    </source>
</evidence>
<feature type="region of interest" description="Disordered" evidence="1">
    <location>
        <begin position="419"/>
        <end position="450"/>
    </location>
</feature>
<organism evidence="2 3">
    <name type="scientific">Entomortierella parvispora</name>
    <dbReference type="NCBI Taxonomy" id="205924"/>
    <lineage>
        <taxon>Eukaryota</taxon>
        <taxon>Fungi</taxon>
        <taxon>Fungi incertae sedis</taxon>
        <taxon>Mucoromycota</taxon>
        <taxon>Mortierellomycotina</taxon>
        <taxon>Mortierellomycetes</taxon>
        <taxon>Mortierellales</taxon>
        <taxon>Mortierellaceae</taxon>
        <taxon>Entomortierella</taxon>
    </lineage>
</organism>
<feature type="region of interest" description="Disordered" evidence="1">
    <location>
        <begin position="1"/>
        <end position="275"/>
    </location>
</feature>
<accession>A0A9P3LVQ1</accession>
<feature type="region of interest" description="Disordered" evidence="1">
    <location>
        <begin position="580"/>
        <end position="670"/>
    </location>
</feature>
<proteinExistence type="predicted"/>
<protein>
    <submittedName>
        <fullName evidence="2">Uncharacterized protein</fullName>
    </submittedName>
</protein>
<feature type="region of interest" description="Disordered" evidence="1">
    <location>
        <begin position="522"/>
        <end position="551"/>
    </location>
</feature>